<dbReference type="Gene3D" id="3.40.50.720">
    <property type="entry name" value="NAD(P)-binding Rossmann-like Domain"/>
    <property type="match status" value="1"/>
</dbReference>
<dbReference type="EMBL" id="LNQE01001892">
    <property type="protein sequence ID" value="KUG03127.1"/>
    <property type="molecule type" value="Genomic_DNA"/>
</dbReference>
<name>A0A0W8E365_9ZZZZ</name>
<protein>
    <submittedName>
        <fullName evidence="2">Putative nucleotide-binding protein</fullName>
    </submittedName>
</protein>
<accession>A0A0W8E365</accession>
<sequence>MQLEQINRVSILQVGCGGTGGYIVPKLARLLMTLSAFKKELRVSYILNDFDHIEEKNLYRQNFIQGDLGKNKADVCAIRYGSHFGVNIVSCSEKIEEPKQLKNLFSLQQNDGMYWSPNALCILIGAVDNNRARKIMQDLFQNWDGFGYGHSLMYIDVGNGKFTGQVVTGYRHKEIILPPVGDVFPEALIDDPEEEPQNCALNALQNPQNIGANDMAATLVFSILNVLLTNWELNTHIINFNGKTQEISTRKIEGGE</sequence>
<feature type="domain" description="THIF-type NAD/FAD binding fold" evidence="1">
    <location>
        <begin position="3"/>
        <end position="252"/>
    </location>
</feature>
<evidence type="ECO:0000259" key="1">
    <source>
        <dbReference type="Pfam" id="PF00899"/>
    </source>
</evidence>
<reference evidence="2" key="1">
    <citation type="journal article" date="2015" name="Proc. Natl. Acad. Sci. U.S.A.">
        <title>Networks of energetic and metabolic interactions define dynamics in microbial communities.</title>
        <authorList>
            <person name="Embree M."/>
            <person name="Liu J.K."/>
            <person name="Al-Bassam M.M."/>
            <person name="Zengler K."/>
        </authorList>
    </citation>
    <scope>NUCLEOTIDE SEQUENCE</scope>
</reference>
<dbReference type="AlphaFoldDB" id="A0A0W8E365"/>
<proteinExistence type="predicted"/>
<dbReference type="GO" id="GO:0008641">
    <property type="term" value="F:ubiquitin-like modifier activating enzyme activity"/>
    <property type="evidence" value="ECO:0007669"/>
    <property type="project" value="InterPro"/>
</dbReference>
<gene>
    <name evidence="2" type="ORF">ASZ90_019467</name>
</gene>
<dbReference type="Pfam" id="PF00899">
    <property type="entry name" value="ThiF"/>
    <property type="match status" value="1"/>
</dbReference>
<dbReference type="InterPro" id="IPR035985">
    <property type="entry name" value="Ubiquitin-activating_enz"/>
</dbReference>
<organism evidence="2">
    <name type="scientific">hydrocarbon metagenome</name>
    <dbReference type="NCBI Taxonomy" id="938273"/>
    <lineage>
        <taxon>unclassified sequences</taxon>
        <taxon>metagenomes</taxon>
        <taxon>ecological metagenomes</taxon>
    </lineage>
</organism>
<dbReference type="SUPFAM" id="SSF69572">
    <property type="entry name" value="Activating enzymes of the ubiquitin-like proteins"/>
    <property type="match status" value="1"/>
</dbReference>
<evidence type="ECO:0000313" key="2">
    <source>
        <dbReference type="EMBL" id="KUG03127.1"/>
    </source>
</evidence>
<dbReference type="InterPro" id="IPR000594">
    <property type="entry name" value="ThiF_NAD_FAD-bd"/>
</dbReference>
<comment type="caution">
    <text evidence="2">The sequence shown here is derived from an EMBL/GenBank/DDBJ whole genome shotgun (WGS) entry which is preliminary data.</text>
</comment>